<accession>A0A2C5YYF9</accession>
<dbReference type="InterPro" id="IPR011547">
    <property type="entry name" value="SLC26A/SulP_dom"/>
</dbReference>
<gene>
    <name evidence="9" type="ORF">CDD80_4468</name>
</gene>
<feature type="transmembrane region" description="Helical" evidence="6">
    <location>
        <begin position="84"/>
        <end position="102"/>
    </location>
</feature>
<dbReference type="OrthoDB" id="288203at2759"/>
<feature type="transmembrane region" description="Helical" evidence="6">
    <location>
        <begin position="490"/>
        <end position="507"/>
    </location>
</feature>
<sequence length="1145" mass="126356">MSGLATQAGHVLAKMLGIKLQSSATETAHRTEDRASTCSTRDNFVDSDVSSSEWLRDQLPSPDGVRRYFRSLFPFLAWLPHYNVQWLAGDVVSGLTIGAVVVPQGMAYASLAKLEPQFGLYSSFFGVVIYWIFGTSKDISIGNVAVLSSIVGSVVDDITSRPEYKDMPPHVIASALSLVAGSAILALGLLRCGWIVDLISIPSLAAFMTGSAITIASSQLPALFGVSGFSNRDSPYLVIINTIKRIPQIKLDAAIGISALFALYFIRYSLERAAKSFPSKRRIFFFVKTMRTVVIIVFFTVVSWLVNRNRRDKTAFHVLGTIPTGFRQAGIPEIPAGIVPLFASHLPVAIIVMLAEHIAISKSFGRINNYMIDPSQEMVAIGMANLLGPLLGAYPTTGSFSRTAVNSEAGVRTPAGGLMSGLVVFIATYFLTGAFFYIPNAALSAVIIHAVGDLITSPGSVYQFWRISPLEVPIFLVSVFVSVFGSIEDGLYVTVGLSLAVLLYRILKARGRFLGKLRVHSVLGDHVIGDGRSEHQAMLLAERDVFIPLHHEDGSNPDVEIESPYPGVFIFRFSEGFNYSNASSSLDYMTGVILAETRRTSPEEFKRPGDRPWNHPGPRQTSKSREQSKAVCQPTLQAIILDFSCVNNVDVTSIQCLVNARKQLDQHASPSVVNWHVACIGNRWTKRALAAAGFGVTRAERPWKAVLNMAETGHPQEDVVSEKTQASVVKDEEMGQEMECYSAASAVVDGKDTRIVSGQSRAEAVVYGRTRPLFHSQLITMPWGIERLNTKKSQPNANIVFIKPLKGPDEKTAQDFLERIAAQCVPVMRKNHLYVMALEEFEPNREFVGRNFNAGEVIQLVLKSPHSGRWLPFEYVQMVMMHELAHCKQMNHSRAFWTVRNGFAAEMRALWADGYTGDGIWGRGTRLATGAWEKDTVMASEVLPEHLCGGTFRSRGRKRRRKQQQQQPQPPTMSYREREERRIRKRFGDKGTTLGADDVAKARLEKGKRVQAKPRVASSERGRQLRAAAALARFDKVKEENTAAGIKLEDDDDVNIKAEDVDEYGYSSEDDVEVIEGPTAVDSQGRPVLDDKGRGLVKVCEEDDEVDDVEARGEQDELRRVFRKGLVKEEVADAGAEPTIDGEDE</sequence>
<dbReference type="GO" id="GO:0008271">
    <property type="term" value="F:secondary active sulfate transmembrane transporter activity"/>
    <property type="evidence" value="ECO:0007669"/>
    <property type="project" value="InterPro"/>
</dbReference>
<keyword evidence="2 6" id="KW-0812">Transmembrane</keyword>
<keyword evidence="3 6" id="KW-1133">Transmembrane helix</keyword>
<feature type="transmembrane region" description="Helical" evidence="6">
    <location>
        <begin position="208"/>
        <end position="230"/>
    </location>
</feature>
<feature type="region of interest" description="Disordered" evidence="5">
    <location>
        <begin position="949"/>
        <end position="979"/>
    </location>
</feature>
<proteinExistence type="predicted"/>
<feature type="transmembrane region" description="Helical" evidence="6">
    <location>
        <begin position="378"/>
        <end position="397"/>
    </location>
</feature>
<evidence type="ECO:0000256" key="6">
    <source>
        <dbReference type="SAM" id="Phobius"/>
    </source>
</evidence>
<dbReference type="PANTHER" id="PTHR11814">
    <property type="entry name" value="SULFATE TRANSPORTER"/>
    <property type="match status" value="1"/>
</dbReference>
<dbReference type="InterPro" id="IPR013536">
    <property type="entry name" value="WLM_dom"/>
</dbReference>
<dbReference type="PROSITE" id="PS51397">
    <property type="entry name" value="WLM"/>
    <property type="match status" value="1"/>
</dbReference>
<dbReference type="PROSITE" id="PS50801">
    <property type="entry name" value="STAS"/>
    <property type="match status" value="1"/>
</dbReference>
<dbReference type="Pfam" id="PF01740">
    <property type="entry name" value="STAS"/>
    <property type="match status" value="1"/>
</dbReference>
<evidence type="ECO:0000256" key="5">
    <source>
        <dbReference type="SAM" id="MobiDB-lite"/>
    </source>
</evidence>
<dbReference type="EMBL" id="NJES01000411">
    <property type="protein sequence ID" value="PHH72550.1"/>
    <property type="molecule type" value="Genomic_DNA"/>
</dbReference>
<feature type="compositionally biased region" description="Basic residues" evidence="5">
    <location>
        <begin position="954"/>
        <end position="963"/>
    </location>
</feature>
<protein>
    <recommendedName>
        <fullName evidence="11">STAS domain-containing protein</fullName>
    </recommendedName>
</protein>
<dbReference type="Pfam" id="PF00916">
    <property type="entry name" value="Sulfate_transp"/>
    <property type="match status" value="1"/>
</dbReference>
<feature type="domain" description="STAS" evidence="7">
    <location>
        <begin position="566"/>
        <end position="694"/>
    </location>
</feature>
<keyword evidence="10" id="KW-1185">Reference proteome</keyword>
<dbReference type="InterPro" id="IPR002645">
    <property type="entry name" value="STAS_dom"/>
</dbReference>
<dbReference type="Proteomes" id="UP000226431">
    <property type="component" value="Unassembled WGS sequence"/>
</dbReference>
<name>A0A2C5YYF9_9HYPO</name>
<feature type="transmembrane region" description="Helical" evidence="6">
    <location>
        <begin position="467"/>
        <end position="484"/>
    </location>
</feature>
<feature type="transmembrane region" description="Helical" evidence="6">
    <location>
        <begin position="282"/>
        <end position="306"/>
    </location>
</feature>
<reference evidence="9 10" key="1">
    <citation type="submission" date="2017-06" db="EMBL/GenBank/DDBJ databases">
        <title>Ant-infecting Ophiocordyceps genomes reveal a high diversity of potential behavioral manipulation genes and a possible major role for enterotoxins.</title>
        <authorList>
            <person name="De Bekker C."/>
            <person name="Evans H.C."/>
            <person name="Brachmann A."/>
            <person name="Hughes D.P."/>
        </authorList>
    </citation>
    <scope>NUCLEOTIDE SEQUENCE [LARGE SCALE GENOMIC DNA]</scope>
    <source>
        <strain evidence="9 10">Map16</strain>
    </source>
</reference>
<dbReference type="GO" id="GO:0016020">
    <property type="term" value="C:membrane"/>
    <property type="evidence" value="ECO:0007669"/>
    <property type="project" value="UniProtKB-SubCell"/>
</dbReference>
<dbReference type="PROSITE" id="PS01130">
    <property type="entry name" value="SLC26A"/>
    <property type="match status" value="1"/>
</dbReference>
<feature type="transmembrane region" description="Helical" evidence="6">
    <location>
        <begin position="171"/>
        <end position="196"/>
    </location>
</feature>
<dbReference type="InterPro" id="IPR036513">
    <property type="entry name" value="STAS_dom_sf"/>
</dbReference>
<comment type="subcellular location">
    <subcellularLocation>
        <location evidence="1">Membrane</location>
        <topology evidence="1">Multi-pass membrane protein</topology>
    </subcellularLocation>
</comment>
<evidence type="ECO:0000256" key="1">
    <source>
        <dbReference type="ARBA" id="ARBA00004141"/>
    </source>
</evidence>
<dbReference type="AlphaFoldDB" id="A0A2C5YYF9"/>
<evidence type="ECO:0000259" key="8">
    <source>
        <dbReference type="PROSITE" id="PS51397"/>
    </source>
</evidence>
<keyword evidence="4 6" id="KW-0472">Membrane</keyword>
<organism evidence="9 10">
    <name type="scientific">Ophiocordyceps camponoti-rufipedis</name>
    <dbReference type="NCBI Taxonomy" id="2004952"/>
    <lineage>
        <taxon>Eukaryota</taxon>
        <taxon>Fungi</taxon>
        <taxon>Dikarya</taxon>
        <taxon>Ascomycota</taxon>
        <taxon>Pezizomycotina</taxon>
        <taxon>Sordariomycetes</taxon>
        <taxon>Hypocreomycetidae</taxon>
        <taxon>Hypocreales</taxon>
        <taxon>Ophiocordycipitaceae</taxon>
        <taxon>Ophiocordyceps</taxon>
    </lineage>
</organism>
<evidence type="ECO:0000256" key="3">
    <source>
        <dbReference type="ARBA" id="ARBA00022989"/>
    </source>
</evidence>
<evidence type="ECO:0000313" key="9">
    <source>
        <dbReference type="EMBL" id="PHH72550.1"/>
    </source>
</evidence>
<evidence type="ECO:0000256" key="4">
    <source>
        <dbReference type="ARBA" id="ARBA00023136"/>
    </source>
</evidence>
<dbReference type="Gene3D" id="3.30.2010.10">
    <property type="entry name" value="Metalloproteases ('zincins'), catalytic domain"/>
    <property type="match status" value="1"/>
</dbReference>
<feature type="domain" description="WLM" evidence="8">
    <location>
        <begin position="790"/>
        <end position="1035"/>
    </location>
</feature>
<evidence type="ECO:0000259" key="7">
    <source>
        <dbReference type="PROSITE" id="PS50801"/>
    </source>
</evidence>
<dbReference type="InterPro" id="IPR001902">
    <property type="entry name" value="SLC26A/SulP_fam"/>
</dbReference>
<dbReference type="FunFam" id="3.30.750.24:FF:000024">
    <property type="entry name" value="Sulfate permease 2"/>
    <property type="match status" value="1"/>
</dbReference>
<evidence type="ECO:0000256" key="2">
    <source>
        <dbReference type="ARBA" id="ARBA00022692"/>
    </source>
</evidence>
<feature type="transmembrane region" description="Helical" evidence="6">
    <location>
        <begin position="251"/>
        <end position="270"/>
    </location>
</feature>
<dbReference type="STRING" id="2004952.A0A2C5YYF9"/>
<dbReference type="Gene3D" id="3.30.750.24">
    <property type="entry name" value="STAS domain"/>
    <property type="match status" value="1"/>
</dbReference>
<feature type="transmembrane region" description="Helical" evidence="6">
    <location>
        <begin position="336"/>
        <end position="358"/>
    </location>
</feature>
<feature type="transmembrane region" description="Helical" evidence="6">
    <location>
        <begin position="114"/>
        <end position="133"/>
    </location>
</feature>
<dbReference type="NCBIfam" id="TIGR00815">
    <property type="entry name" value="sulP"/>
    <property type="match status" value="1"/>
</dbReference>
<feature type="region of interest" description="Disordered" evidence="5">
    <location>
        <begin position="599"/>
        <end position="628"/>
    </location>
</feature>
<feature type="compositionally biased region" description="Basic and acidic residues" evidence="5">
    <location>
        <begin position="599"/>
        <end position="613"/>
    </location>
</feature>
<comment type="caution">
    <text evidence="9">The sequence shown here is derived from an EMBL/GenBank/DDBJ whole genome shotgun (WGS) entry which is preliminary data.</text>
</comment>
<dbReference type="InterPro" id="IPR018045">
    <property type="entry name" value="S04_transporter_CS"/>
</dbReference>
<evidence type="ECO:0008006" key="11">
    <source>
        <dbReference type="Google" id="ProtNLM"/>
    </source>
</evidence>
<dbReference type="Pfam" id="PF08325">
    <property type="entry name" value="WLM"/>
    <property type="match status" value="1"/>
</dbReference>
<evidence type="ECO:0000313" key="10">
    <source>
        <dbReference type="Proteomes" id="UP000226431"/>
    </source>
</evidence>